<evidence type="ECO:0000259" key="2">
    <source>
        <dbReference type="Pfam" id="PF00087"/>
    </source>
</evidence>
<dbReference type="SUPFAM" id="SSF57302">
    <property type="entry name" value="Snake toxin-like"/>
    <property type="match status" value="1"/>
</dbReference>
<name>A0A5K3FHG7_MESCO</name>
<dbReference type="InterPro" id="IPR035076">
    <property type="entry name" value="Toxin/TOLIP"/>
</dbReference>
<reference evidence="3" key="1">
    <citation type="submission" date="2019-11" db="UniProtKB">
        <authorList>
            <consortium name="WormBaseParasite"/>
        </authorList>
    </citation>
    <scope>IDENTIFICATION</scope>
</reference>
<organism evidence="3">
    <name type="scientific">Mesocestoides corti</name>
    <name type="common">Flatworm</name>
    <dbReference type="NCBI Taxonomy" id="53468"/>
    <lineage>
        <taxon>Eukaryota</taxon>
        <taxon>Metazoa</taxon>
        <taxon>Spiralia</taxon>
        <taxon>Lophotrochozoa</taxon>
        <taxon>Platyhelminthes</taxon>
        <taxon>Cestoda</taxon>
        <taxon>Eucestoda</taxon>
        <taxon>Cyclophyllidea</taxon>
        <taxon>Mesocestoididae</taxon>
        <taxon>Mesocestoides</taxon>
    </lineage>
</organism>
<feature type="signal peptide" evidence="1">
    <location>
        <begin position="1"/>
        <end position="20"/>
    </location>
</feature>
<feature type="chain" id="PRO_5024358523" evidence="1">
    <location>
        <begin position="21"/>
        <end position="118"/>
    </location>
</feature>
<dbReference type="InterPro" id="IPR045860">
    <property type="entry name" value="Snake_toxin-like_sf"/>
</dbReference>
<keyword evidence="1" id="KW-0732">Signal</keyword>
<accession>A0A5K3FHG7</accession>
<dbReference type="Pfam" id="PF00087">
    <property type="entry name" value="Toxin_TOLIP"/>
    <property type="match status" value="1"/>
</dbReference>
<dbReference type="AlphaFoldDB" id="A0A5K3FHG7"/>
<evidence type="ECO:0000313" key="3">
    <source>
        <dbReference type="WBParaSite" id="MCU_007416-RA"/>
    </source>
</evidence>
<sequence length="118" mass="13446">MPMVVLILFLFLLSFPKCLSIYCYKCVNCLPNPETWKKEKNCAVCMTETMYKSNEISTIHRRCQKRCKPLEAVIAGEGSKVTCCSTNLCNSARPKYKRLTSLYLIAMTIAASFMHAYP</sequence>
<evidence type="ECO:0000256" key="1">
    <source>
        <dbReference type="SAM" id="SignalP"/>
    </source>
</evidence>
<feature type="domain" description="Snake toxin/toxin-like" evidence="2">
    <location>
        <begin position="22"/>
        <end position="90"/>
    </location>
</feature>
<dbReference type="WBParaSite" id="MCU_007416-RA">
    <property type="protein sequence ID" value="MCU_007416-RA"/>
    <property type="gene ID" value="MCU_007416"/>
</dbReference>
<proteinExistence type="predicted"/>
<protein>
    <submittedName>
        <fullName evidence="3">UPAR/Ly6 domain-containing protein</fullName>
    </submittedName>
</protein>
<dbReference type="Gene3D" id="2.10.60.10">
    <property type="entry name" value="CD59"/>
    <property type="match status" value="1"/>
</dbReference>